<dbReference type="AlphaFoldDB" id="A0A931FJT9"/>
<dbReference type="PROSITE" id="PS51257">
    <property type="entry name" value="PROKAR_LIPOPROTEIN"/>
    <property type="match status" value="1"/>
</dbReference>
<protein>
    <recommendedName>
        <fullName evidence="4">Lipoprotein</fullName>
    </recommendedName>
</protein>
<feature type="signal peptide" evidence="1">
    <location>
        <begin position="1"/>
        <end position="23"/>
    </location>
</feature>
<keyword evidence="3" id="KW-1185">Reference proteome</keyword>
<gene>
    <name evidence="2" type="ORF">I2I01_04730</name>
</gene>
<organism evidence="2 3">
    <name type="scientific">Hymenobacter properus</name>
    <dbReference type="NCBI Taxonomy" id="2791026"/>
    <lineage>
        <taxon>Bacteria</taxon>
        <taxon>Pseudomonadati</taxon>
        <taxon>Bacteroidota</taxon>
        <taxon>Cytophagia</taxon>
        <taxon>Cytophagales</taxon>
        <taxon>Hymenobacteraceae</taxon>
        <taxon>Hymenobacter</taxon>
    </lineage>
</organism>
<evidence type="ECO:0000313" key="3">
    <source>
        <dbReference type="Proteomes" id="UP000645610"/>
    </source>
</evidence>
<dbReference type="Gene3D" id="2.40.50.120">
    <property type="match status" value="1"/>
</dbReference>
<sequence length="176" mass="19386">MLKVLKFLFLTCTLLLQFSGAWACSCVNAKLPEKQKIAKAHAQANLVFTGRVVAEALVEKTDTVHIRTRTGADTVVTSSQQYRQFTFAVTQQFKGEPVAATVTVLTATMGASCGTSFRVGADVLIYAYRVDKAYGPRGTVHPVPPYFTTDLCTRNKELRDTQDAEVRQLQELARHG</sequence>
<feature type="chain" id="PRO_5037917465" description="Lipoprotein" evidence="1">
    <location>
        <begin position="24"/>
        <end position="176"/>
    </location>
</feature>
<evidence type="ECO:0000313" key="2">
    <source>
        <dbReference type="EMBL" id="MBF9140925.1"/>
    </source>
</evidence>
<dbReference type="EMBL" id="JADQDP010000001">
    <property type="protein sequence ID" value="MBF9140925.1"/>
    <property type="molecule type" value="Genomic_DNA"/>
</dbReference>
<comment type="caution">
    <text evidence="2">The sequence shown here is derived from an EMBL/GenBank/DDBJ whole genome shotgun (WGS) entry which is preliminary data.</text>
</comment>
<dbReference type="RefSeq" id="WP_196285256.1">
    <property type="nucleotide sequence ID" value="NZ_JADQDP010000001.1"/>
</dbReference>
<dbReference type="InterPro" id="IPR008993">
    <property type="entry name" value="TIMP-like_OB-fold"/>
</dbReference>
<reference evidence="2 3" key="1">
    <citation type="submission" date="2020-11" db="EMBL/GenBank/DDBJ databases">
        <authorList>
            <person name="Kim M.K."/>
        </authorList>
    </citation>
    <scope>NUCLEOTIDE SEQUENCE [LARGE SCALE GENOMIC DNA]</scope>
    <source>
        <strain evidence="2 3">BT439</strain>
    </source>
</reference>
<accession>A0A931FJT9</accession>
<dbReference type="SUPFAM" id="SSF50242">
    <property type="entry name" value="TIMP-like"/>
    <property type="match status" value="1"/>
</dbReference>
<proteinExistence type="predicted"/>
<evidence type="ECO:0008006" key="4">
    <source>
        <dbReference type="Google" id="ProtNLM"/>
    </source>
</evidence>
<keyword evidence="1" id="KW-0732">Signal</keyword>
<dbReference type="Proteomes" id="UP000645610">
    <property type="component" value="Unassembled WGS sequence"/>
</dbReference>
<evidence type="ECO:0000256" key="1">
    <source>
        <dbReference type="SAM" id="SignalP"/>
    </source>
</evidence>
<name>A0A931FJT9_9BACT</name>